<proteinExistence type="predicted"/>
<keyword evidence="2" id="KW-1185">Reference proteome</keyword>
<reference evidence="1 2" key="1">
    <citation type="submission" date="2021-05" db="EMBL/GenBank/DDBJ databases">
        <title>Genome Assembly of Synthetic Allotetraploid Brassica napus Reveals Homoeologous Exchanges between Subgenomes.</title>
        <authorList>
            <person name="Davis J.T."/>
        </authorList>
    </citation>
    <scope>NUCLEOTIDE SEQUENCE [LARGE SCALE GENOMIC DNA]</scope>
    <source>
        <strain evidence="2">cv. Da-Ae</strain>
        <tissue evidence="1">Seedling</tissue>
    </source>
</reference>
<accession>A0ABQ7XHD2</accession>
<evidence type="ECO:0000313" key="1">
    <source>
        <dbReference type="EMBL" id="KAH0854804.1"/>
    </source>
</evidence>
<protein>
    <submittedName>
        <fullName evidence="1">Uncharacterized protein</fullName>
    </submittedName>
</protein>
<dbReference type="Proteomes" id="UP000824890">
    <property type="component" value="Unassembled WGS sequence"/>
</dbReference>
<dbReference type="EMBL" id="JAGKQM010000244">
    <property type="protein sequence ID" value="KAH0854804.1"/>
    <property type="molecule type" value="Genomic_DNA"/>
</dbReference>
<name>A0ABQ7XHD2_BRANA</name>
<sequence length="197" mass="21708">PHHETAHKSYCGPSVSPSPCSGPHCKLHSGEDYFAFPSSRGGRRYSLPVPAFRPQAQAGNIESEILEHIPYARSIEASVDDAKEASDYSQANDTSSTARPMMCFRDWGTVEKKQENGSSFCSVEESKEVNTKGNAGVVRSRLVKKVRKLTAVVLLKRLAMQVKKSVVALLIRRFDDTQSTTRKIEVPSSKVVQLVSL</sequence>
<comment type="caution">
    <text evidence="1">The sequence shown here is derived from an EMBL/GenBank/DDBJ whole genome shotgun (WGS) entry which is preliminary data.</text>
</comment>
<feature type="non-terminal residue" evidence="1">
    <location>
        <position position="1"/>
    </location>
</feature>
<organism evidence="1 2">
    <name type="scientific">Brassica napus</name>
    <name type="common">Rape</name>
    <dbReference type="NCBI Taxonomy" id="3708"/>
    <lineage>
        <taxon>Eukaryota</taxon>
        <taxon>Viridiplantae</taxon>
        <taxon>Streptophyta</taxon>
        <taxon>Embryophyta</taxon>
        <taxon>Tracheophyta</taxon>
        <taxon>Spermatophyta</taxon>
        <taxon>Magnoliopsida</taxon>
        <taxon>eudicotyledons</taxon>
        <taxon>Gunneridae</taxon>
        <taxon>Pentapetalae</taxon>
        <taxon>rosids</taxon>
        <taxon>malvids</taxon>
        <taxon>Brassicales</taxon>
        <taxon>Brassicaceae</taxon>
        <taxon>Brassiceae</taxon>
        <taxon>Brassica</taxon>
    </lineage>
</organism>
<evidence type="ECO:0000313" key="2">
    <source>
        <dbReference type="Proteomes" id="UP000824890"/>
    </source>
</evidence>
<gene>
    <name evidence="1" type="ORF">HID58_037093</name>
</gene>